<dbReference type="EnsemblProtists" id="PYU1_T010438">
    <property type="protein sequence ID" value="PYU1_T010438"/>
    <property type="gene ID" value="PYU1_G010416"/>
</dbReference>
<feature type="transmembrane region" description="Helical" evidence="10">
    <location>
        <begin position="26"/>
        <end position="46"/>
    </location>
</feature>
<evidence type="ECO:0000256" key="11">
    <source>
        <dbReference type="SAM" id="MobiDB-lite"/>
    </source>
</evidence>
<comment type="similarity">
    <text evidence="2 10">Belongs to the DHHC palmitoyltransferase family.</text>
</comment>
<dbReference type="InterPro" id="IPR001594">
    <property type="entry name" value="Palmitoyltrfase_DHHC"/>
</dbReference>
<feature type="transmembrane region" description="Helical" evidence="10">
    <location>
        <begin position="52"/>
        <end position="72"/>
    </location>
</feature>
<dbReference type="HOGENOM" id="CLU_091903_0_0_1"/>
<dbReference type="EMBL" id="GL376602">
    <property type="status" value="NOT_ANNOTATED_CDS"/>
    <property type="molecule type" value="Genomic_DNA"/>
</dbReference>
<evidence type="ECO:0000256" key="3">
    <source>
        <dbReference type="ARBA" id="ARBA00022679"/>
    </source>
</evidence>
<evidence type="ECO:0000256" key="4">
    <source>
        <dbReference type="ARBA" id="ARBA00022692"/>
    </source>
</evidence>
<reference evidence="14" key="1">
    <citation type="journal article" date="2010" name="Genome Biol.">
        <title>Genome sequence of the necrotrophic plant pathogen Pythium ultimum reveals original pathogenicity mechanisms and effector repertoire.</title>
        <authorList>
            <person name="Levesque C.A."/>
            <person name="Brouwer H."/>
            <person name="Cano L."/>
            <person name="Hamilton J.P."/>
            <person name="Holt C."/>
            <person name="Huitema E."/>
            <person name="Raffaele S."/>
            <person name="Robideau G.P."/>
            <person name="Thines M."/>
            <person name="Win J."/>
            <person name="Zerillo M.M."/>
            <person name="Beakes G.W."/>
            <person name="Boore J.L."/>
            <person name="Busam D."/>
            <person name="Dumas B."/>
            <person name="Ferriera S."/>
            <person name="Fuerstenberg S.I."/>
            <person name="Gachon C.M."/>
            <person name="Gaulin E."/>
            <person name="Govers F."/>
            <person name="Grenville-Briggs L."/>
            <person name="Horner N."/>
            <person name="Hostetler J."/>
            <person name="Jiang R.H."/>
            <person name="Johnson J."/>
            <person name="Krajaejun T."/>
            <person name="Lin H."/>
            <person name="Meijer H.J."/>
            <person name="Moore B."/>
            <person name="Morris P."/>
            <person name="Phuntmart V."/>
            <person name="Puiu D."/>
            <person name="Shetty J."/>
            <person name="Stajich J.E."/>
            <person name="Tripathy S."/>
            <person name="Wawra S."/>
            <person name="van West P."/>
            <person name="Whitty B.R."/>
            <person name="Coutinho P.M."/>
            <person name="Henrissat B."/>
            <person name="Martin F."/>
            <person name="Thomas P.D."/>
            <person name="Tyler B.M."/>
            <person name="De Vries R.P."/>
            <person name="Kamoun S."/>
            <person name="Yandell M."/>
            <person name="Tisserat N."/>
            <person name="Buell C.R."/>
        </authorList>
    </citation>
    <scope>NUCLEOTIDE SEQUENCE</scope>
    <source>
        <strain evidence="14">DAOM:BR144</strain>
    </source>
</reference>
<dbReference type="PANTHER" id="PTHR22883">
    <property type="entry name" value="ZINC FINGER DHHC DOMAIN CONTAINING PROTEIN"/>
    <property type="match status" value="1"/>
</dbReference>
<reference evidence="13" key="3">
    <citation type="submission" date="2015-02" db="UniProtKB">
        <authorList>
            <consortium name="EnsemblProtists"/>
        </authorList>
    </citation>
    <scope>IDENTIFICATION</scope>
    <source>
        <strain evidence="13">DAOM BR144</strain>
    </source>
</reference>
<dbReference type="Pfam" id="PF01529">
    <property type="entry name" value="DHHC"/>
    <property type="match status" value="1"/>
</dbReference>
<reference evidence="14" key="2">
    <citation type="submission" date="2010-04" db="EMBL/GenBank/DDBJ databases">
        <authorList>
            <person name="Buell R."/>
            <person name="Hamilton J."/>
            <person name="Hostetler J."/>
        </authorList>
    </citation>
    <scope>NUCLEOTIDE SEQUENCE [LARGE SCALE GENOMIC DNA]</scope>
    <source>
        <strain evidence="14">DAOM:BR144</strain>
    </source>
</reference>
<dbReference type="EC" id="2.3.1.225" evidence="10"/>
<evidence type="ECO:0000256" key="7">
    <source>
        <dbReference type="ARBA" id="ARBA00023139"/>
    </source>
</evidence>
<dbReference type="VEuPathDB" id="FungiDB:PYU1_G010416"/>
<feature type="transmembrane region" description="Helical" evidence="10">
    <location>
        <begin position="180"/>
        <end position="199"/>
    </location>
</feature>
<keyword evidence="7" id="KW-0564">Palmitate</keyword>
<dbReference type="GO" id="GO:0005783">
    <property type="term" value="C:endoplasmic reticulum"/>
    <property type="evidence" value="ECO:0007669"/>
    <property type="project" value="TreeGrafter"/>
</dbReference>
<accession>K3WZN9</accession>
<keyword evidence="6 10" id="KW-0472">Membrane</keyword>
<dbReference type="PANTHER" id="PTHR22883:SF301">
    <property type="entry name" value="PALMITOYLTRANSFERASE ZDHHC12"/>
    <property type="match status" value="1"/>
</dbReference>
<evidence type="ECO:0000256" key="6">
    <source>
        <dbReference type="ARBA" id="ARBA00023136"/>
    </source>
</evidence>
<feature type="domain" description="Palmitoyltransferase DHHC" evidence="12">
    <location>
        <begin position="134"/>
        <end position="254"/>
    </location>
</feature>
<protein>
    <recommendedName>
        <fullName evidence="10">Palmitoyltransferase</fullName>
        <ecNumber evidence="10">2.3.1.225</ecNumber>
    </recommendedName>
</protein>
<keyword evidence="5 10" id="KW-1133">Transmembrane helix</keyword>
<keyword evidence="14" id="KW-1185">Reference proteome</keyword>
<evidence type="ECO:0000259" key="12">
    <source>
        <dbReference type="Pfam" id="PF01529"/>
    </source>
</evidence>
<dbReference type="InParanoid" id="K3WZN9"/>
<evidence type="ECO:0000256" key="2">
    <source>
        <dbReference type="ARBA" id="ARBA00008574"/>
    </source>
</evidence>
<dbReference type="GO" id="GO:0005794">
    <property type="term" value="C:Golgi apparatus"/>
    <property type="evidence" value="ECO:0007669"/>
    <property type="project" value="TreeGrafter"/>
</dbReference>
<comment type="catalytic activity">
    <reaction evidence="10">
        <text>L-cysteinyl-[protein] + hexadecanoyl-CoA = S-hexadecanoyl-L-cysteinyl-[protein] + CoA</text>
        <dbReference type="Rhea" id="RHEA:36683"/>
        <dbReference type="Rhea" id="RHEA-COMP:10131"/>
        <dbReference type="Rhea" id="RHEA-COMP:11032"/>
        <dbReference type="ChEBI" id="CHEBI:29950"/>
        <dbReference type="ChEBI" id="CHEBI:57287"/>
        <dbReference type="ChEBI" id="CHEBI:57379"/>
        <dbReference type="ChEBI" id="CHEBI:74151"/>
        <dbReference type="EC" id="2.3.1.225"/>
    </reaction>
</comment>
<comment type="domain">
    <text evidence="10">The DHHC domain is required for palmitoyltransferase activity.</text>
</comment>
<evidence type="ECO:0000256" key="5">
    <source>
        <dbReference type="ARBA" id="ARBA00022989"/>
    </source>
</evidence>
<keyword evidence="8" id="KW-0449">Lipoprotein</keyword>
<evidence type="ECO:0000313" key="13">
    <source>
        <dbReference type="EnsemblProtists" id="PYU1_T010438"/>
    </source>
</evidence>
<dbReference type="eggNOG" id="KOG1311">
    <property type="taxonomic scope" value="Eukaryota"/>
</dbReference>
<proteinExistence type="inferred from homology"/>
<dbReference type="GO" id="GO:0006612">
    <property type="term" value="P:protein targeting to membrane"/>
    <property type="evidence" value="ECO:0007669"/>
    <property type="project" value="TreeGrafter"/>
</dbReference>
<dbReference type="PROSITE" id="PS50216">
    <property type="entry name" value="DHHC"/>
    <property type="match status" value="1"/>
</dbReference>
<keyword evidence="3 10" id="KW-0808">Transferase</keyword>
<dbReference type="OMA" id="ASGMELH"/>
<sequence>MTAAGGVGAPGVREKRAAQRKWSARAWWVSLHAYNYAALAYSGALSPEVLSMPWFVVVVAVAVVNLGNYVILQLSSPGYVTQAEQRHDDLEEGQDTRAASVEQSTDSDALVAKESEGNQEGHGTMKLARDASGLRFCEFCLVTQPLRTKHCKDCGQCVRQYDHHCDCAGTCVGEKNRRKFVAYLFIQSIEGMLMINVAADAFTLQSSIDEWFQVNWPYVIVWFTTFCALLIAIPLFLYQAYLVSTNQTSWEHARHSAITYLRDLPDEAKSPFDRGVFTNWRIFLCGGDANKWVYSSPPAPAASSPNDTSIM</sequence>
<keyword evidence="9 10" id="KW-0012">Acyltransferase</keyword>
<dbReference type="GO" id="GO:0019706">
    <property type="term" value="F:protein-cysteine S-palmitoyltransferase activity"/>
    <property type="evidence" value="ECO:0007669"/>
    <property type="project" value="UniProtKB-EC"/>
</dbReference>
<evidence type="ECO:0000256" key="1">
    <source>
        <dbReference type="ARBA" id="ARBA00004127"/>
    </source>
</evidence>
<comment type="subcellular location">
    <subcellularLocation>
        <location evidence="1">Endomembrane system</location>
        <topology evidence="1">Multi-pass membrane protein</topology>
    </subcellularLocation>
</comment>
<dbReference type="InterPro" id="IPR039859">
    <property type="entry name" value="PFA4/ZDH16/20/ERF2-like"/>
</dbReference>
<evidence type="ECO:0000256" key="8">
    <source>
        <dbReference type="ARBA" id="ARBA00023288"/>
    </source>
</evidence>
<organism evidence="13 14">
    <name type="scientific">Globisporangium ultimum (strain ATCC 200006 / CBS 805.95 / DAOM BR144)</name>
    <name type="common">Pythium ultimum</name>
    <dbReference type="NCBI Taxonomy" id="431595"/>
    <lineage>
        <taxon>Eukaryota</taxon>
        <taxon>Sar</taxon>
        <taxon>Stramenopiles</taxon>
        <taxon>Oomycota</taxon>
        <taxon>Peronosporomycetes</taxon>
        <taxon>Pythiales</taxon>
        <taxon>Pythiaceae</taxon>
        <taxon>Globisporangium</taxon>
    </lineage>
</organism>
<feature type="region of interest" description="Disordered" evidence="11">
    <location>
        <begin position="83"/>
        <end position="109"/>
    </location>
</feature>
<dbReference type="STRING" id="431595.K3WZN9"/>
<dbReference type="Proteomes" id="UP000019132">
    <property type="component" value="Unassembled WGS sequence"/>
</dbReference>
<evidence type="ECO:0000313" key="14">
    <source>
        <dbReference type="Proteomes" id="UP000019132"/>
    </source>
</evidence>
<evidence type="ECO:0000256" key="10">
    <source>
        <dbReference type="RuleBase" id="RU079119"/>
    </source>
</evidence>
<evidence type="ECO:0000256" key="9">
    <source>
        <dbReference type="ARBA" id="ARBA00023315"/>
    </source>
</evidence>
<name>K3WZN9_GLOUD</name>
<keyword evidence="4 10" id="KW-0812">Transmembrane</keyword>
<feature type="transmembrane region" description="Helical" evidence="10">
    <location>
        <begin position="219"/>
        <end position="238"/>
    </location>
</feature>
<dbReference type="AlphaFoldDB" id="K3WZN9"/>